<protein>
    <submittedName>
        <fullName evidence="1">Uncharacterized protein</fullName>
    </submittedName>
</protein>
<accession>A0ABR6Y9S2</accession>
<dbReference type="Proteomes" id="UP000624279">
    <property type="component" value="Unassembled WGS sequence"/>
</dbReference>
<gene>
    <name evidence="1" type="ORF">H8K55_07265</name>
</gene>
<name>A0ABR6Y9S2_9BURK</name>
<sequence length="66" mass="7168">MELLDKWEGGAAIDIESGYELSGLDLSFLRTSNEDLGEKGGCLTALLGQVVTTFENYPTMKSCSDF</sequence>
<dbReference type="EMBL" id="JACOGA010000005">
    <property type="protein sequence ID" value="MBC3873379.1"/>
    <property type="molecule type" value="Genomic_DNA"/>
</dbReference>
<proteinExistence type="predicted"/>
<organism evidence="1 2">
    <name type="scientific">Undibacterium flavidum</name>
    <dbReference type="NCBI Taxonomy" id="2762297"/>
    <lineage>
        <taxon>Bacteria</taxon>
        <taxon>Pseudomonadati</taxon>
        <taxon>Pseudomonadota</taxon>
        <taxon>Betaproteobacteria</taxon>
        <taxon>Burkholderiales</taxon>
        <taxon>Oxalobacteraceae</taxon>
        <taxon>Undibacterium</taxon>
    </lineage>
</organism>
<keyword evidence="2" id="KW-1185">Reference proteome</keyword>
<reference evidence="1 2" key="1">
    <citation type="submission" date="2020-08" db="EMBL/GenBank/DDBJ databases">
        <title>Novel species isolated from subtropical streams in China.</title>
        <authorList>
            <person name="Lu H."/>
        </authorList>
    </citation>
    <scope>NUCLEOTIDE SEQUENCE [LARGE SCALE GENOMIC DNA]</scope>
    <source>
        <strain evidence="1 2">LX15W</strain>
    </source>
</reference>
<evidence type="ECO:0000313" key="1">
    <source>
        <dbReference type="EMBL" id="MBC3873379.1"/>
    </source>
</evidence>
<dbReference type="RefSeq" id="WP_186941408.1">
    <property type="nucleotide sequence ID" value="NZ_JACOGA010000005.1"/>
</dbReference>
<evidence type="ECO:0000313" key="2">
    <source>
        <dbReference type="Proteomes" id="UP000624279"/>
    </source>
</evidence>
<comment type="caution">
    <text evidence="1">The sequence shown here is derived from an EMBL/GenBank/DDBJ whole genome shotgun (WGS) entry which is preliminary data.</text>
</comment>